<feature type="domain" description="Rab-GAP TBC" evidence="3">
    <location>
        <begin position="227"/>
        <end position="452"/>
    </location>
</feature>
<gene>
    <name evidence="4" type="ORF">PSIN1315_LOCUS2559</name>
</gene>
<name>A0A7S3F6L7_9VIRI</name>
<protein>
    <recommendedName>
        <fullName evidence="3">Rab-GAP TBC domain-containing protein</fullName>
    </recommendedName>
</protein>
<dbReference type="PROSITE" id="PS50086">
    <property type="entry name" value="TBC_RABGAP"/>
    <property type="match status" value="1"/>
</dbReference>
<dbReference type="InterPro" id="IPR000195">
    <property type="entry name" value="Rab-GAP-TBC_dom"/>
</dbReference>
<evidence type="ECO:0000256" key="1">
    <source>
        <dbReference type="ARBA" id="ARBA00022468"/>
    </source>
</evidence>
<keyword evidence="1" id="KW-0343">GTPase activation</keyword>
<proteinExistence type="predicted"/>
<dbReference type="Gene3D" id="1.10.8.270">
    <property type="entry name" value="putative rabgap domain of human tbc1 domain family member 14 like domains"/>
    <property type="match status" value="1"/>
</dbReference>
<organism evidence="4">
    <name type="scientific">Prasinoderma singulare</name>
    <dbReference type="NCBI Taxonomy" id="676789"/>
    <lineage>
        <taxon>Eukaryota</taxon>
        <taxon>Viridiplantae</taxon>
        <taxon>Prasinodermophyta</taxon>
        <taxon>Prasinodermophyceae</taxon>
        <taxon>Prasinodermales</taxon>
        <taxon>Prasinodermaceae</taxon>
        <taxon>Prasinoderma</taxon>
    </lineage>
</organism>
<accession>A0A7S3F6L7</accession>
<dbReference type="PANTHER" id="PTHR22957">
    <property type="entry name" value="TBC1 DOMAIN FAMILY MEMBER GTPASE-ACTIVATING PROTEIN"/>
    <property type="match status" value="1"/>
</dbReference>
<dbReference type="SUPFAM" id="SSF47923">
    <property type="entry name" value="Ypt/Rab-GAP domain of gyp1p"/>
    <property type="match status" value="2"/>
</dbReference>
<evidence type="ECO:0000256" key="2">
    <source>
        <dbReference type="SAM" id="MobiDB-lite"/>
    </source>
</evidence>
<dbReference type="Pfam" id="PF00566">
    <property type="entry name" value="RabGAP-TBC"/>
    <property type="match status" value="1"/>
</dbReference>
<dbReference type="EMBL" id="HBHY01003884">
    <property type="protein sequence ID" value="CAE0129482.1"/>
    <property type="molecule type" value="Transcribed_RNA"/>
</dbReference>
<feature type="region of interest" description="Disordered" evidence="2">
    <location>
        <begin position="128"/>
        <end position="147"/>
    </location>
</feature>
<feature type="region of interest" description="Disordered" evidence="2">
    <location>
        <begin position="181"/>
        <end position="209"/>
    </location>
</feature>
<evidence type="ECO:0000313" key="4">
    <source>
        <dbReference type="EMBL" id="CAE0129482.1"/>
    </source>
</evidence>
<dbReference type="Gene3D" id="1.10.472.80">
    <property type="entry name" value="Ypt/Rab-GAP domain of gyp1p, domain 3"/>
    <property type="match status" value="1"/>
</dbReference>
<feature type="compositionally biased region" description="Pro residues" evidence="2">
    <location>
        <begin position="189"/>
        <end position="199"/>
    </location>
</feature>
<sequence>MQLSLWAGEAHLAWKPAPAPAGDSGGAALYEMRPVRAGDIHSLRRHTPRLGWHYVMVLLKSGVAYPPFYFGEGGVRALCAALSEHVRLQPARGNPGLLLVDPPAAGDDPLQRSLSTLGIPDALASDTANAADAAAPTPPDEAQPRGELEASAVGAFELLQGGDGAALASASLAASAQADPQVAATSATSPPPSPQPPLTPSEWESMLDSSGRLTDLHALRTRAFGGGVAPELRQFVWPFLLGLHPAGETARERAAARRERLREYRALRAQWQSIGPAQEARFAAFRERKTRIQKDVPRTDRRHPLFRAPDSEHSALMYRVLMSYMMWNFDLGYCQGMSDLLSPLIVVLAGAEGLPGGDSDACDAVEADCFWCFDRLMGMVGANFDQDQSGMHAQLLALARLLEALAPPLFQHLQRVSADNVFFAFRWVLCLFKRELRYEDVLRYWDALWSGRPDFLLFCCVAVLRWHKSTILDEALDFEEMLRLVQDLAGKIDVERMLQDARVLADSEQAAAIALPVMPPRALPPAGEA</sequence>
<dbReference type="PANTHER" id="PTHR22957:SF502">
    <property type="entry name" value="SMALL G PROTEIN SIGNALING MODULATOR 2-RELATED"/>
    <property type="match status" value="1"/>
</dbReference>
<dbReference type="InterPro" id="IPR035969">
    <property type="entry name" value="Rab-GAP_TBC_sf"/>
</dbReference>
<dbReference type="AlphaFoldDB" id="A0A7S3F6L7"/>
<evidence type="ECO:0000259" key="3">
    <source>
        <dbReference type="PROSITE" id="PS50086"/>
    </source>
</evidence>
<dbReference type="SMART" id="SM00164">
    <property type="entry name" value="TBC"/>
    <property type="match status" value="1"/>
</dbReference>
<dbReference type="GO" id="GO:0005096">
    <property type="term" value="F:GTPase activator activity"/>
    <property type="evidence" value="ECO:0007669"/>
    <property type="project" value="UniProtKB-KW"/>
</dbReference>
<reference evidence="4" key="1">
    <citation type="submission" date="2021-01" db="EMBL/GenBank/DDBJ databases">
        <authorList>
            <person name="Corre E."/>
            <person name="Pelletier E."/>
            <person name="Niang G."/>
            <person name="Scheremetjew M."/>
            <person name="Finn R."/>
            <person name="Kale V."/>
            <person name="Holt S."/>
            <person name="Cochrane G."/>
            <person name="Meng A."/>
            <person name="Brown T."/>
            <person name="Cohen L."/>
        </authorList>
    </citation>
    <scope>NUCLEOTIDE SEQUENCE</scope>
    <source>
        <strain evidence="4">RCC927</strain>
    </source>
</reference>